<protein>
    <submittedName>
        <fullName evidence="2 4">Uncharacterized protein</fullName>
    </submittedName>
</protein>
<reference evidence="4" key="1">
    <citation type="submission" date="2016-06" db="UniProtKB">
        <authorList>
            <consortium name="WormBaseParasite"/>
        </authorList>
    </citation>
    <scope>IDENTIFICATION</scope>
</reference>
<evidence type="ECO:0000313" key="2">
    <source>
        <dbReference type="EMBL" id="VDP89321.1"/>
    </source>
</evidence>
<feature type="compositionally biased region" description="Pro residues" evidence="1">
    <location>
        <begin position="44"/>
        <end position="61"/>
    </location>
</feature>
<evidence type="ECO:0000313" key="4">
    <source>
        <dbReference type="WBParaSite" id="ECPE_0001211901-mRNA-1"/>
    </source>
</evidence>
<dbReference type="AlphaFoldDB" id="A0A183AYP9"/>
<feature type="compositionally biased region" description="Polar residues" evidence="1">
    <location>
        <begin position="112"/>
        <end position="121"/>
    </location>
</feature>
<accession>A0A183AYP9</accession>
<reference evidence="2 3" key="2">
    <citation type="submission" date="2018-11" db="EMBL/GenBank/DDBJ databases">
        <authorList>
            <consortium name="Pathogen Informatics"/>
        </authorList>
    </citation>
    <scope>NUCLEOTIDE SEQUENCE [LARGE SCALE GENOMIC DNA]</scope>
    <source>
        <strain evidence="2 3">Egypt</strain>
    </source>
</reference>
<proteinExistence type="predicted"/>
<gene>
    <name evidence="2" type="ORF">ECPE_LOCUS12085</name>
</gene>
<feature type="compositionally biased region" description="Polar residues" evidence="1">
    <location>
        <begin position="84"/>
        <end position="104"/>
    </location>
</feature>
<dbReference type="EMBL" id="UZAN01052124">
    <property type="protein sequence ID" value="VDP89321.1"/>
    <property type="molecule type" value="Genomic_DNA"/>
</dbReference>
<feature type="compositionally biased region" description="Low complexity" evidence="1">
    <location>
        <begin position="64"/>
        <end position="76"/>
    </location>
</feature>
<evidence type="ECO:0000313" key="3">
    <source>
        <dbReference type="Proteomes" id="UP000272942"/>
    </source>
</evidence>
<evidence type="ECO:0000256" key="1">
    <source>
        <dbReference type="SAM" id="MobiDB-lite"/>
    </source>
</evidence>
<keyword evidence="3" id="KW-1185">Reference proteome</keyword>
<dbReference type="Proteomes" id="UP000272942">
    <property type="component" value="Unassembled WGS sequence"/>
</dbReference>
<sequence>MGHHTGGNNYVCLQSALNSIGHTGVLVSTDGGSLMTRLLHGTTPTPPPPPPPPSSLPPGPPQMASTASTQPSQSTQPPLPALPISSQHTYQSGTLVLSSPTTGREVSEDDAGSTTTIQPTG</sequence>
<name>A0A183AYP9_9TREM</name>
<feature type="region of interest" description="Disordered" evidence="1">
    <location>
        <begin position="28"/>
        <end position="121"/>
    </location>
</feature>
<dbReference type="WBParaSite" id="ECPE_0001211901-mRNA-1">
    <property type="protein sequence ID" value="ECPE_0001211901-mRNA-1"/>
    <property type="gene ID" value="ECPE_0001211901"/>
</dbReference>
<organism evidence="4">
    <name type="scientific">Echinostoma caproni</name>
    <dbReference type="NCBI Taxonomy" id="27848"/>
    <lineage>
        <taxon>Eukaryota</taxon>
        <taxon>Metazoa</taxon>
        <taxon>Spiralia</taxon>
        <taxon>Lophotrochozoa</taxon>
        <taxon>Platyhelminthes</taxon>
        <taxon>Trematoda</taxon>
        <taxon>Digenea</taxon>
        <taxon>Plagiorchiida</taxon>
        <taxon>Echinostomata</taxon>
        <taxon>Echinostomatoidea</taxon>
        <taxon>Echinostomatidae</taxon>
        <taxon>Echinostoma</taxon>
    </lineage>
</organism>